<gene>
    <name evidence="7" type="ORF">SAMN05660337_0259</name>
</gene>
<keyword evidence="4 5" id="KW-0472">Membrane</keyword>
<feature type="transmembrane region" description="Helical" evidence="5">
    <location>
        <begin position="182"/>
        <end position="201"/>
    </location>
</feature>
<reference evidence="8" key="1">
    <citation type="submission" date="2016-10" db="EMBL/GenBank/DDBJ databases">
        <authorList>
            <person name="Varghese N."/>
            <person name="Submissions S."/>
        </authorList>
    </citation>
    <scope>NUCLEOTIDE SEQUENCE [LARGE SCALE GENOMIC DNA]</scope>
    <source>
        <strain evidence="8">DSM 16995</strain>
    </source>
</reference>
<name>A0A1G9BDW2_9BACT</name>
<feature type="transmembrane region" description="Helical" evidence="5">
    <location>
        <begin position="282"/>
        <end position="302"/>
    </location>
</feature>
<proteinExistence type="predicted"/>
<feature type="transmembrane region" description="Helical" evidence="5">
    <location>
        <begin position="350"/>
        <end position="368"/>
    </location>
</feature>
<dbReference type="SUPFAM" id="SSF52091">
    <property type="entry name" value="SpoIIaa-like"/>
    <property type="match status" value="1"/>
</dbReference>
<dbReference type="STRING" id="246191.SAMN05660337_0259"/>
<feature type="transmembrane region" description="Helical" evidence="5">
    <location>
        <begin position="157"/>
        <end position="176"/>
    </location>
</feature>
<evidence type="ECO:0000256" key="5">
    <source>
        <dbReference type="SAM" id="Phobius"/>
    </source>
</evidence>
<feature type="transmembrane region" description="Helical" evidence="5">
    <location>
        <begin position="85"/>
        <end position="105"/>
    </location>
</feature>
<dbReference type="PROSITE" id="PS50801">
    <property type="entry name" value="STAS"/>
    <property type="match status" value="1"/>
</dbReference>
<feature type="transmembrane region" description="Helical" evidence="5">
    <location>
        <begin position="112"/>
        <end position="128"/>
    </location>
</feature>
<dbReference type="CDD" id="cd07042">
    <property type="entry name" value="STAS_SulP_like_sulfate_transporter"/>
    <property type="match status" value="1"/>
</dbReference>
<feature type="transmembrane region" description="Helical" evidence="5">
    <location>
        <begin position="309"/>
        <end position="330"/>
    </location>
</feature>
<feature type="transmembrane region" description="Helical" evidence="5">
    <location>
        <begin position="439"/>
        <end position="468"/>
    </location>
</feature>
<dbReference type="Pfam" id="PF01740">
    <property type="entry name" value="STAS"/>
    <property type="match status" value="1"/>
</dbReference>
<keyword evidence="2 5" id="KW-0812">Transmembrane</keyword>
<evidence type="ECO:0000256" key="4">
    <source>
        <dbReference type="ARBA" id="ARBA00023136"/>
    </source>
</evidence>
<dbReference type="Proteomes" id="UP000199053">
    <property type="component" value="Unassembled WGS sequence"/>
</dbReference>
<evidence type="ECO:0000259" key="6">
    <source>
        <dbReference type="PROSITE" id="PS50801"/>
    </source>
</evidence>
<dbReference type="InterPro" id="IPR001902">
    <property type="entry name" value="SLC26A/SulP_fam"/>
</dbReference>
<evidence type="ECO:0000313" key="7">
    <source>
        <dbReference type="EMBL" id="SDK37667.1"/>
    </source>
</evidence>
<sequence>MFGLVKGDHLEFLDIRYKRIKFRVFPARASSLWPFSLPTVPHGDTTKSGGFSMDSSLRSRFRFLIPASVNYFKSGYSLQSFRCDFAAGITVGIVALPLAMAFAIASGAPPEKGIITAIVAGFVISALGGTRFQIGGPTGAFVVIIAGVIARQGYEGMIVATLMAGFLLILMGVFGLGKLLQYIPYPVTTGFTSGIGLLIFTSQIKDFLGLKIEQLPSDFVERIQVCAQNISTTDSTTLTLGVVTLLLMLLVRRYIPKIPAPFVGIFVATAVTWIFGLEIETIGTRFGGIPSTLPAFVPFWHFSGKIQSLLPDALTIAILAGIESLLSATVADGMSGDRHNSSTELVAQGLANMGSALFGGIPATGAIARTATNIRAGAYSPMAGIIHALTLILFIAACAPLASHIPLASLAGVLMLVAWDMSDPHRMRRLFFAPKSDSVVMLIAFGLTVFVDLTVAVEVGVVLAALLFMKRMSEISDIHSLDTGLPREERFSRKDGREKVVVYEISGPFFFGMAQRFIDVMRFTRKKPEVIVLCMRLVPVIDATGIEALETVIRQTQAQGIKILLSGVHSNIRKIMERLGTDKLVGPENIFPDFPTAIAQTVLHISPPKKA</sequence>
<feature type="transmembrane region" description="Helical" evidence="5">
    <location>
        <begin position="389"/>
        <end position="419"/>
    </location>
</feature>
<dbReference type="Pfam" id="PF00916">
    <property type="entry name" value="Sulfate_transp"/>
    <property type="match status" value="1"/>
</dbReference>
<keyword evidence="3 5" id="KW-1133">Transmembrane helix</keyword>
<dbReference type="AlphaFoldDB" id="A0A1G9BDW2"/>
<dbReference type="GO" id="GO:0016020">
    <property type="term" value="C:membrane"/>
    <property type="evidence" value="ECO:0007669"/>
    <property type="project" value="UniProtKB-SubCell"/>
</dbReference>
<protein>
    <submittedName>
        <fullName evidence="7">Sulfate permease, SulP family</fullName>
    </submittedName>
</protein>
<evidence type="ECO:0000256" key="2">
    <source>
        <dbReference type="ARBA" id="ARBA00022692"/>
    </source>
</evidence>
<organism evidence="7 8">
    <name type="scientific">Maridesulfovibrio ferrireducens</name>
    <dbReference type="NCBI Taxonomy" id="246191"/>
    <lineage>
        <taxon>Bacteria</taxon>
        <taxon>Pseudomonadati</taxon>
        <taxon>Thermodesulfobacteriota</taxon>
        <taxon>Desulfovibrionia</taxon>
        <taxon>Desulfovibrionales</taxon>
        <taxon>Desulfovibrionaceae</taxon>
        <taxon>Maridesulfovibrio</taxon>
    </lineage>
</organism>
<dbReference type="InterPro" id="IPR002645">
    <property type="entry name" value="STAS_dom"/>
</dbReference>
<feature type="domain" description="STAS" evidence="6">
    <location>
        <begin position="498"/>
        <end position="601"/>
    </location>
</feature>
<dbReference type="EMBL" id="FNGA01000001">
    <property type="protein sequence ID" value="SDK37667.1"/>
    <property type="molecule type" value="Genomic_DNA"/>
</dbReference>
<dbReference type="InterPro" id="IPR011547">
    <property type="entry name" value="SLC26A/SulP_dom"/>
</dbReference>
<dbReference type="PANTHER" id="PTHR11814">
    <property type="entry name" value="SULFATE TRANSPORTER"/>
    <property type="match status" value="1"/>
</dbReference>
<feature type="transmembrane region" description="Helical" evidence="5">
    <location>
        <begin position="258"/>
        <end position="276"/>
    </location>
</feature>
<evidence type="ECO:0000313" key="8">
    <source>
        <dbReference type="Proteomes" id="UP000199053"/>
    </source>
</evidence>
<keyword evidence="8" id="KW-1185">Reference proteome</keyword>
<dbReference type="GO" id="GO:0055085">
    <property type="term" value="P:transmembrane transport"/>
    <property type="evidence" value="ECO:0007669"/>
    <property type="project" value="InterPro"/>
</dbReference>
<evidence type="ECO:0000256" key="3">
    <source>
        <dbReference type="ARBA" id="ARBA00022989"/>
    </source>
</evidence>
<comment type="subcellular location">
    <subcellularLocation>
        <location evidence="1">Membrane</location>
        <topology evidence="1">Multi-pass membrane protein</topology>
    </subcellularLocation>
</comment>
<evidence type="ECO:0000256" key="1">
    <source>
        <dbReference type="ARBA" id="ARBA00004141"/>
    </source>
</evidence>
<accession>A0A1G9BDW2</accession>
<dbReference type="Gene3D" id="3.30.750.24">
    <property type="entry name" value="STAS domain"/>
    <property type="match status" value="1"/>
</dbReference>
<dbReference type="InterPro" id="IPR036513">
    <property type="entry name" value="STAS_dom_sf"/>
</dbReference>